<dbReference type="PhylomeDB" id="A0A0G4EVF3"/>
<gene>
    <name evidence="11" type="ORF">Vbra_2149</name>
</gene>
<dbReference type="Pfam" id="PF26410">
    <property type="entry name" value="GH5_mannosidase"/>
    <property type="match status" value="1"/>
</dbReference>
<sequence>MLVEALPFWLAGLVAWVGAAGVVGQDTGQLRTSCAKERCDFISQRGGRLWLGSRPFRFSGANIYWLGLDENVNGIGFPTTFRTEDAILTAKEMGLTVVRSHTLGISFGRNESFQPTLGEFRPDNLRMADYAVKVAGDHGIRVIVPLMDEWDYYHGGIETFTRWRNRSKHEFYTDPTIIQDFKTYISRLVSHVNRYTGVAWKDDPTIMAWETGNELGPPTSWTQQIAAHLKREAPYQLVMDGRWGVDPASSLFDEVDFVSTHYWHWPYRELGEDLSDEGGARLAHNNGTAFIVGEYDWRGYPRNELRPFLKRVEGDLAVSGALFWSLFPHHDRGGYVTHKDGYTLHYPGATCEMQQQAQLIRSHAYTMSGSPQPSSHGVPSRPLILDIDANSISWRGSTPAATYTLDVRLQLGDQHSTWYPLVATPTNTANSSNTTAFVEPPAFPLLAVGFKKKPTSAPSGVRIEEFPTVALPPPPPTDNEVPFPAGGLESQLHVWTRRRDNSAGVGETGAFKRCAPKEGADLLEWVPLRNVSAVGLWGRLTETLVCAEHDGAFVGESVVAVGGEAVRLCFRVRGYNLDGVPGLHSDVACLL</sequence>
<evidence type="ECO:0000256" key="7">
    <source>
        <dbReference type="ARBA" id="ARBA00022801"/>
    </source>
</evidence>
<comment type="subcellular location">
    <subcellularLocation>
        <location evidence="2">Secreted</location>
    </subcellularLocation>
</comment>
<evidence type="ECO:0000256" key="1">
    <source>
        <dbReference type="ARBA" id="ARBA00001678"/>
    </source>
</evidence>
<dbReference type="AlphaFoldDB" id="A0A0G4EVF3"/>
<evidence type="ECO:0000256" key="5">
    <source>
        <dbReference type="ARBA" id="ARBA00022525"/>
    </source>
</evidence>
<keyword evidence="5" id="KW-0964">Secreted</keyword>
<dbReference type="OrthoDB" id="428177at2759"/>
<evidence type="ECO:0000313" key="12">
    <source>
        <dbReference type="Proteomes" id="UP000041254"/>
    </source>
</evidence>
<feature type="signal peptide" evidence="9">
    <location>
        <begin position="1"/>
        <end position="24"/>
    </location>
</feature>
<feature type="domain" description="Glycoside hydrolase family 5" evidence="10">
    <location>
        <begin position="40"/>
        <end position="252"/>
    </location>
</feature>
<dbReference type="STRING" id="1169540.A0A0G4EVF3"/>
<dbReference type="PANTHER" id="PTHR31451:SF39">
    <property type="entry name" value="MANNAN ENDO-1,4-BETA-MANNOSIDASE 1"/>
    <property type="match status" value="1"/>
</dbReference>
<dbReference type="EC" id="3.2.1.78" evidence="4"/>
<dbReference type="InterPro" id="IPR001547">
    <property type="entry name" value="Glyco_hydro_5"/>
</dbReference>
<protein>
    <recommendedName>
        <fullName evidence="4">mannan endo-1,4-beta-mannosidase</fullName>
        <ecNumber evidence="4">3.2.1.78</ecNumber>
    </recommendedName>
</protein>
<keyword evidence="8" id="KW-0326">Glycosidase</keyword>
<dbReference type="EMBL" id="CDMY01000331">
    <property type="protein sequence ID" value="CEM02606.1"/>
    <property type="molecule type" value="Genomic_DNA"/>
</dbReference>
<dbReference type="VEuPathDB" id="CryptoDB:Vbra_2149"/>
<dbReference type="PANTHER" id="PTHR31451">
    <property type="match status" value="1"/>
</dbReference>
<comment type="similarity">
    <text evidence="3">Belongs to the glycosyl hydrolase 5 (cellulase A) family.</text>
</comment>
<dbReference type="GO" id="GO:0016985">
    <property type="term" value="F:mannan endo-1,4-beta-mannosidase activity"/>
    <property type="evidence" value="ECO:0007669"/>
    <property type="project" value="UniProtKB-EC"/>
</dbReference>
<dbReference type="InParanoid" id="A0A0G4EVF3"/>
<dbReference type="Proteomes" id="UP000041254">
    <property type="component" value="Unassembled WGS sequence"/>
</dbReference>
<evidence type="ECO:0000256" key="2">
    <source>
        <dbReference type="ARBA" id="ARBA00004613"/>
    </source>
</evidence>
<feature type="chain" id="PRO_5005187902" description="mannan endo-1,4-beta-mannosidase" evidence="9">
    <location>
        <begin position="25"/>
        <end position="591"/>
    </location>
</feature>
<name>A0A0G4EVF3_VITBC</name>
<reference evidence="11 12" key="1">
    <citation type="submission" date="2014-11" db="EMBL/GenBank/DDBJ databases">
        <authorList>
            <person name="Zhu J."/>
            <person name="Qi W."/>
            <person name="Song R."/>
        </authorList>
    </citation>
    <scope>NUCLEOTIDE SEQUENCE [LARGE SCALE GENOMIC DNA]</scope>
</reference>
<evidence type="ECO:0000259" key="10">
    <source>
        <dbReference type="Pfam" id="PF26410"/>
    </source>
</evidence>
<accession>A0A0G4EVF3</accession>
<organism evidence="11 12">
    <name type="scientific">Vitrella brassicaformis (strain CCMP3155)</name>
    <dbReference type="NCBI Taxonomy" id="1169540"/>
    <lineage>
        <taxon>Eukaryota</taxon>
        <taxon>Sar</taxon>
        <taxon>Alveolata</taxon>
        <taxon>Colpodellida</taxon>
        <taxon>Vitrellaceae</taxon>
        <taxon>Vitrella</taxon>
    </lineage>
</organism>
<evidence type="ECO:0000313" key="11">
    <source>
        <dbReference type="EMBL" id="CEM02606.1"/>
    </source>
</evidence>
<keyword evidence="12" id="KW-1185">Reference proteome</keyword>
<evidence type="ECO:0000256" key="6">
    <source>
        <dbReference type="ARBA" id="ARBA00022729"/>
    </source>
</evidence>
<keyword evidence="6 9" id="KW-0732">Signal</keyword>
<proteinExistence type="inferred from homology"/>
<keyword evidence="7" id="KW-0378">Hydrolase</keyword>
<comment type="catalytic activity">
    <reaction evidence="1">
        <text>Random hydrolysis of (1-&gt;4)-beta-D-mannosidic linkages in mannans, galactomannans and glucomannans.</text>
        <dbReference type="EC" id="3.2.1.78"/>
    </reaction>
</comment>
<evidence type="ECO:0000256" key="4">
    <source>
        <dbReference type="ARBA" id="ARBA00012706"/>
    </source>
</evidence>
<dbReference type="Gene3D" id="3.20.20.80">
    <property type="entry name" value="Glycosidases"/>
    <property type="match status" value="1"/>
</dbReference>
<dbReference type="GO" id="GO:0005576">
    <property type="term" value="C:extracellular region"/>
    <property type="evidence" value="ECO:0007669"/>
    <property type="project" value="UniProtKB-SubCell"/>
</dbReference>
<dbReference type="InterPro" id="IPR017853">
    <property type="entry name" value="GH"/>
</dbReference>
<dbReference type="SUPFAM" id="SSF51445">
    <property type="entry name" value="(Trans)glycosidases"/>
    <property type="match status" value="1"/>
</dbReference>
<evidence type="ECO:0000256" key="9">
    <source>
        <dbReference type="SAM" id="SignalP"/>
    </source>
</evidence>
<evidence type="ECO:0000256" key="3">
    <source>
        <dbReference type="ARBA" id="ARBA00005641"/>
    </source>
</evidence>
<dbReference type="InterPro" id="IPR045053">
    <property type="entry name" value="MAN-like"/>
</dbReference>
<evidence type="ECO:0000256" key="8">
    <source>
        <dbReference type="ARBA" id="ARBA00023295"/>
    </source>
</evidence>